<dbReference type="Gene3D" id="1.10.3080.10">
    <property type="entry name" value="Clc chloride channel"/>
    <property type="match status" value="1"/>
</dbReference>
<keyword evidence="6" id="KW-1185">Reference proteome</keyword>
<comment type="caution">
    <text evidence="5">The sequence shown here is derived from an EMBL/GenBank/DDBJ whole genome shotgun (WGS) entry which is preliminary data.</text>
</comment>
<evidence type="ECO:0000256" key="3">
    <source>
        <dbReference type="ARBA" id="ARBA00022989"/>
    </source>
</evidence>
<dbReference type="Proteomes" id="UP000460272">
    <property type="component" value="Unassembled WGS sequence"/>
</dbReference>
<keyword evidence="2" id="KW-0812">Transmembrane</keyword>
<comment type="subcellular location">
    <subcellularLocation>
        <location evidence="1">Membrane</location>
        <topology evidence="1">Multi-pass membrane protein</topology>
    </subcellularLocation>
</comment>
<evidence type="ECO:0000256" key="1">
    <source>
        <dbReference type="ARBA" id="ARBA00004141"/>
    </source>
</evidence>
<dbReference type="SUPFAM" id="SSF81340">
    <property type="entry name" value="Clc chloride channel"/>
    <property type="match status" value="1"/>
</dbReference>
<dbReference type="RefSeq" id="WP_145861172.1">
    <property type="nucleotide sequence ID" value="NZ_RPFW01000009.1"/>
</dbReference>
<reference evidence="5 6" key="1">
    <citation type="submission" date="2018-11" db="EMBL/GenBank/DDBJ databases">
        <title>Trebonia kvetii gen.nov., sp.nov., a novel acidophilic actinobacterium, and proposal of the new actinobacterial family Treboniaceae fam. nov.</title>
        <authorList>
            <person name="Rapoport D."/>
            <person name="Sagova-Mareckova M."/>
            <person name="Sedlacek I."/>
            <person name="Provaznik J."/>
            <person name="Kralova S."/>
            <person name="Pavlinic D."/>
            <person name="Benes V."/>
            <person name="Kopecky J."/>
        </authorList>
    </citation>
    <scope>NUCLEOTIDE SEQUENCE [LARGE SCALE GENOMIC DNA]</scope>
    <source>
        <strain evidence="5 6">15Tr583</strain>
    </source>
</reference>
<evidence type="ECO:0000256" key="4">
    <source>
        <dbReference type="ARBA" id="ARBA00023136"/>
    </source>
</evidence>
<name>A0A6P2BN04_9ACTN</name>
<proteinExistence type="predicted"/>
<dbReference type="GO" id="GO:0016020">
    <property type="term" value="C:membrane"/>
    <property type="evidence" value="ECO:0007669"/>
    <property type="project" value="UniProtKB-SubCell"/>
</dbReference>
<keyword evidence="4" id="KW-0472">Membrane</keyword>
<organism evidence="5 6">
    <name type="scientific">Trebonia kvetii</name>
    <dbReference type="NCBI Taxonomy" id="2480626"/>
    <lineage>
        <taxon>Bacteria</taxon>
        <taxon>Bacillati</taxon>
        <taxon>Actinomycetota</taxon>
        <taxon>Actinomycetes</taxon>
        <taxon>Streptosporangiales</taxon>
        <taxon>Treboniaceae</taxon>
        <taxon>Trebonia</taxon>
    </lineage>
</organism>
<keyword evidence="3" id="KW-1133">Transmembrane helix</keyword>
<evidence type="ECO:0000313" key="5">
    <source>
        <dbReference type="EMBL" id="TVZ00394.1"/>
    </source>
</evidence>
<accession>A0A6P2BN04</accession>
<dbReference type="InterPro" id="IPR014743">
    <property type="entry name" value="Cl-channel_core"/>
</dbReference>
<sequence length="59" mass="5650">MIAKMLTFAVSQGSGFVGGPIFPSLFIGGTAGVIVHQVIPGVPLGLACAAAKPAAPASG</sequence>
<dbReference type="EMBL" id="RPFW01000009">
    <property type="protein sequence ID" value="TVZ00394.1"/>
    <property type="molecule type" value="Genomic_DNA"/>
</dbReference>
<dbReference type="OrthoDB" id="2729535at2"/>
<evidence type="ECO:0000313" key="6">
    <source>
        <dbReference type="Proteomes" id="UP000460272"/>
    </source>
</evidence>
<evidence type="ECO:0000256" key="2">
    <source>
        <dbReference type="ARBA" id="ARBA00022692"/>
    </source>
</evidence>
<dbReference type="AlphaFoldDB" id="A0A6P2BN04"/>
<dbReference type="Pfam" id="PF00654">
    <property type="entry name" value="Voltage_CLC"/>
    <property type="match status" value="1"/>
</dbReference>
<gene>
    <name evidence="5" type="ORF">EAS64_37820</name>
</gene>
<dbReference type="InterPro" id="IPR001807">
    <property type="entry name" value="ClC"/>
</dbReference>
<dbReference type="GO" id="GO:0015108">
    <property type="term" value="F:chloride transmembrane transporter activity"/>
    <property type="evidence" value="ECO:0007669"/>
    <property type="project" value="InterPro"/>
</dbReference>
<protein>
    <submittedName>
        <fullName evidence="5">Uncharacterized protein</fullName>
    </submittedName>
</protein>